<dbReference type="Gene3D" id="1.20.1250.20">
    <property type="entry name" value="MFS general substrate transporter like domains"/>
    <property type="match status" value="2"/>
</dbReference>
<evidence type="ECO:0000256" key="3">
    <source>
        <dbReference type="ARBA" id="ARBA00022692"/>
    </source>
</evidence>
<evidence type="ECO:0000313" key="9">
    <source>
        <dbReference type="Proteomes" id="UP001597373"/>
    </source>
</evidence>
<sequence>MVGIVALTAAYMLSQFYRSFLAVLTPVLSQELNATNAELSMASGTWFIVFALMQFAVGMALDRIGPRITTAALLGLCGTAGALLLAVASSPWAVIVAMALIGMGCAPVLMASVFIFAKLYPPKRLATLTSSFMGLGLVGSIIGTSPLAAAAEYWGWRAVMIGFAVVTLACALLIYLFVKEPPREQAPSTDGFIRGYVELLRTRSILFIIPMALVITIASQTIRGLWMGPYLHDVYHADPVEIGQIALYMAIALVVGSFAYGPLDTIFRTRKWILVWSSIVTIAVLLWLTMEPEAPMFHLISALVVIGFCGSGYGVLLAHGKAFMPSHLIGRGSTLLNFFSIGGVGVAQFITAGIYAAAAVPGDPAWGYQVVFLSLAVMMIVGLLFYLFSEDAAPVR</sequence>
<feature type="transmembrane region" description="Helical" evidence="6">
    <location>
        <begin position="242"/>
        <end position="260"/>
    </location>
</feature>
<proteinExistence type="predicted"/>
<feature type="transmembrane region" description="Helical" evidence="6">
    <location>
        <begin position="272"/>
        <end position="290"/>
    </location>
</feature>
<evidence type="ECO:0000313" key="8">
    <source>
        <dbReference type="EMBL" id="MFD2260429.1"/>
    </source>
</evidence>
<dbReference type="InterPro" id="IPR020846">
    <property type="entry name" value="MFS_dom"/>
</dbReference>
<dbReference type="PANTHER" id="PTHR43124">
    <property type="entry name" value="PURINE EFFLUX PUMP PBUE"/>
    <property type="match status" value="1"/>
</dbReference>
<feature type="transmembrane region" description="Helical" evidence="6">
    <location>
        <begin position="366"/>
        <end position="388"/>
    </location>
</feature>
<evidence type="ECO:0000259" key="7">
    <source>
        <dbReference type="PROSITE" id="PS50850"/>
    </source>
</evidence>
<keyword evidence="2" id="KW-1003">Cell membrane</keyword>
<reference evidence="9" key="1">
    <citation type="journal article" date="2019" name="Int. J. Syst. Evol. Microbiol.">
        <title>The Global Catalogue of Microorganisms (GCM) 10K type strain sequencing project: providing services to taxonomists for standard genome sequencing and annotation.</title>
        <authorList>
            <consortium name="The Broad Institute Genomics Platform"/>
            <consortium name="The Broad Institute Genome Sequencing Center for Infectious Disease"/>
            <person name="Wu L."/>
            <person name="Ma J."/>
        </authorList>
    </citation>
    <scope>NUCLEOTIDE SEQUENCE [LARGE SCALE GENOMIC DNA]</scope>
    <source>
        <strain evidence="9">KCTC 23707</strain>
    </source>
</reference>
<dbReference type="RefSeq" id="WP_165278500.1">
    <property type="nucleotide sequence ID" value="NZ_BAABGS010000021.1"/>
</dbReference>
<comment type="subcellular location">
    <subcellularLocation>
        <location evidence="1">Cell membrane</location>
        <topology evidence="1">Multi-pass membrane protein</topology>
    </subcellularLocation>
</comment>
<dbReference type="InterPro" id="IPR036259">
    <property type="entry name" value="MFS_trans_sf"/>
</dbReference>
<dbReference type="PANTHER" id="PTHR43124:SF3">
    <property type="entry name" value="CHLORAMPHENICOL EFFLUX PUMP RV0191"/>
    <property type="match status" value="1"/>
</dbReference>
<evidence type="ECO:0000256" key="6">
    <source>
        <dbReference type="SAM" id="Phobius"/>
    </source>
</evidence>
<evidence type="ECO:0000256" key="2">
    <source>
        <dbReference type="ARBA" id="ARBA00022475"/>
    </source>
</evidence>
<keyword evidence="9" id="KW-1185">Reference proteome</keyword>
<feature type="transmembrane region" description="Helical" evidence="6">
    <location>
        <begin position="338"/>
        <end position="360"/>
    </location>
</feature>
<keyword evidence="4 6" id="KW-1133">Transmembrane helix</keyword>
<feature type="transmembrane region" description="Helical" evidence="6">
    <location>
        <begin position="154"/>
        <end position="178"/>
    </location>
</feature>
<feature type="transmembrane region" description="Helical" evidence="6">
    <location>
        <begin position="296"/>
        <end position="318"/>
    </location>
</feature>
<evidence type="ECO:0000256" key="1">
    <source>
        <dbReference type="ARBA" id="ARBA00004651"/>
    </source>
</evidence>
<keyword evidence="3 6" id="KW-0812">Transmembrane</keyword>
<gene>
    <name evidence="8" type="ORF">ACFSMZ_11720</name>
</gene>
<dbReference type="SUPFAM" id="SSF103473">
    <property type="entry name" value="MFS general substrate transporter"/>
    <property type="match status" value="1"/>
</dbReference>
<dbReference type="EMBL" id="JBHUIR010000038">
    <property type="protein sequence ID" value="MFD2260429.1"/>
    <property type="molecule type" value="Genomic_DNA"/>
</dbReference>
<dbReference type="InterPro" id="IPR011701">
    <property type="entry name" value="MFS"/>
</dbReference>
<accession>A0ABW5DKG1</accession>
<dbReference type="Pfam" id="PF07690">
    <property type="entry name" value="MFS_1"/>
    <property type="match status" value="1"/>
</dbReference>
<name>A0ABW5DKG1_9HYPH</name>
<dbReference type="PROSITE" id="PS50850">
    <property type="entry name" value="MFS"/>
    <property type="match status" value="1"/>
</dbReference>
<feature type="transmembrane region" description="Helical" evidence="6">
    <location>
        <begin position="68"/>
        <end position="88"/>
    </location>
</feature>
<protein>
    <submittedName>
        <fullName evidence="8">MFS transporter</fullName>
    </submittedName>
</protein>
<organism evidence="8 9">
    <name type="scientific">Chelativorans composti</name>
    <dbReference type="NCBI Taxonomy" id="768533"/>
    <lineage>
        <taxon>Bacteria</taxon>
        <taxon>Pseudomonadati</taxon>
        <taxon>Pseudomonadota</taxon>
        <taxon>Alphaproteobacteria</taxon>
        <taxon>Hyphomicrobiales</taxon>
        <taxon>Phyllobacteriaceae</taxon>
        <taxon>Chelativorans</taxon>
    </lineage>
</organism>
<dbReference type="Proteomes" id="UP001597373">
    <property type="component" value="Unassembled WGS sequence"/>
</dbReference>
<comment type="caution">
    <text evidence="8">The sequence shown here is derived from an EMBL/GenBank/DDBJ whole genome shotgun (WGS) entry which is preliminary data.</text>
</comment>
<feature type="domain" description="Major facilitator superfamily (MFS) profile" evidence="7">
    <location>
        <begin position="3"/>
        <end position="394"/>
    </location>
</feature>
<feature type="transmembrane region" description="Helical" evidence="6">
    <location>
        <begin position="39"/>
        <end position="61"/>
    </location>
</feature>
<evidence type="ECO:0000256" key="4">
    <source>
        <dbReference type="ARBA" id="ARBA00022989"/>
    </source>
</evidence>
<evidence type="ECO:0000256" key="5">
    <source>
        <dbReference type="ARBA" id="ARBA00023136"/>
    </source>
</evidence>
<feature type="transmembrane region" description="Helical" evidence="6">
    <location>
        <begin position="128"/>
        <end position="148"/>
    </location>
</feature>
<keyword evidence="5 6" id="KW-0472">Membrane</keyword>
<feature type="transmembrane region" description="Helical" evidence="6">
    <location>
        <begin position="204"/>
        <end position="222"/>
    </location>
</feature>
<dbReference type="InterPro" id="IPR050189">
    <property type="entry name" value="MFS_Efflux_Transporters"/>
</dbReference>
<feature type="transmembrane region" description="Helical" evidence="6">
    <location>
        <begin position="94"/>
        <end position="116"/>
    </location>
</feature>